<dbReference type="Proteomes" id="UP000441717">
    <property type="component" value="Unassembled WGS sequence"/>
</dbReference>
<comment type="caution">
    <text evidence="2">The sequence shown here is derived from an EMBL/GenBank/DDBJ whole genome shotgun (WGS) entry which is preliminary data.</text>
</comment>
<organism evidence="2 3">
    <name type="scientific">Desulfofundulus thermobenzoicus</name>
    <dbReference type="NCBI Taxonomy" id="29376"/>
    <lineage>
        <taxon>Bacteria</taxon>
        <taxon>Bacillati</taxon>
        <taxon>Bacillota</taxon>
        <taxon>Clostridia</taxon>
        <taxon>Eubacteriales</taxon>
        <taxon>Peptococcaceae</taxon>
        <taxon>Desulfofundulus</taxon>
    </lineage>
</organism>
<dbReference type="SUPFAM" id="SSF81301">
    <property type="entry name" value="Nucleotidyltransferase"/>
    <property type="match status" value="1"/>
</dbReference>
<proteinExistence type="predicted"/>
<dbReference type="PANTHER" id="PTHR43852">
    <property type="entry name" value="NUCLEOTIDYLTRANSFERASE"/>
    <property type="match status" value="1"/>
</dbReference>
<evidence type="ECO:0000313" key="3">
    <source>
        <dbReference type="Proteomes" id="UP000441717"/>
    </source>
</evidence>
<accession>A0A6N7IMW2</accession>
<dbReference type="OrthoDB" id="1808348at2"/>
<dbReference type="EMBL" id="WHYR01000006">
    <property type="protein sequence ID" value="MQL51322.1"/>
    <property type="molecule type" value="Genomic_DNA"/>
</dbReference>
<protein>
    <recommendedName>
        <fullName evidence="1">Polymerase beta nucleotidyltransferase domain-containing protein</fullName>
    </recommendedName>
</protein>
<dbReference type="Gene3D" id="3.30.460.10">
    <property type="entry name" value="Beta Polymerase, domain 2"/>
    <property type="match status" value="1"/>
</dbReference>
<dbReference type="InterPro" id="IPR052930">
    <property type="entry name" value="TA_antitoxin_MntA"/>
</dbReference>
<keyword evidence="3" id="KW-1185">Reference proteome</keyword>
<dbReference type="PANTHER" id="PTHR43852:SF2">
    <property type="entry name" value="PROTEIN ADENYLYLTRANSFERASE MNTA"/>
    <property type="match status" value="1"/>
</dbReference>
<sequence length="148" mass="16420">MGELMRVNLDPVVEQVKAALQNFPRVAGAYLFGSILGPCRPDSDIDLGLILEPGIDPDSIEADRLESAISLLLPPHEGHSYDIVLLNPDKPLFAFRVIKEGKLIYSRNMERITDVMEYVSRRYADLYPRYRAALEEIFAGVMAGGPGS</sequence>
<dbReference type="CDD" id="cd05403">
    <property type="entry name" value="NT_KNTase_like"/>
    <property type="match status" value="1"/>
</dbReference>
<gene>
    <name evidence="2" type="ORF">GFC01_03400</name>
</gene>
<dbReference type="AlphaFoldDB" id="A0A6N7IMW2"/>
<evidence type="ECO:0000259" key="1">
    <source>
        <dbReference type="Pfam" id="PF18765"/>
    </source>
</evidence>
<dbReference type="Pfam" id="PF18765">
    <property type="entry name" value="Polbeta"/>
    <property type="match status" value="1"/>
</dbReference>
<name>A0A6N7IMW2_9FIRM</name>
<evidence type="ECO:0000313" key="2">
    <source>
        <dbReference type="EMBL" id="MQL51322.1"/>
    </source>
</evidence>
<feature type="domain" description="Polymerase beta nucleotidyltransferase" evidence="1">
    <location>
        <begin position="14"/>
        <end position="109"/>
    </location>
</feature>
<dbReference type="InterPro" id="IPR043519">
    <property type="entry name" value="NT_sf"/>
</dbReference>
<dbReference type="RefSeq" id="WP_152945249.1">
    <property type="nucleotide sequence ID" value="NZ_WHYR01000006.1"/>
</dbReference>
<dbReference type="InterPro" id="IPR041633">
    <property type="entry name" value="Polbeta"/>
</dbReference>
<reference evidence="2 3" key="1">
    <citation type="submission" date="2019-10" db="EMBL/GenBank/DDBJ databases">
        <title>Comparative genomics of sulfur disproportionating microorganisms.</title>
        <authorList>
            <person name="Ward L.M."/>
            <person name="Bertran E."/>
            <person name="Johnston D."/>
        </authorList>
    </citation>
    <scope>NUCLEOTIDE SEQUENCE [LARGE SCALE GENOMIC DNA]</scope>
    <source>
        <strain evidence="2 3">DSM 14055</strain>
    </source>
</reference>